<protein>
    <submittedName>
        <fullName evidence="4">CBS domain containing membrane protein</fullName>
    </submittedName>
</protein>
<keyword evidence="2" id="KW-1133">Transmembrane helix</keyword>
<dbReference type="Gene3D" id="3.10.580.10">
    <property type="entry name" value="CBS-domain"/>
    <property type="match status" value="1"/>
</dbReference>
<dbReference type="CDD" id="cd04600">
    <property type="entry name" value="CBS_pair_HPP_assoc"/>
    <property type="match status" value="1"/>
</dbReference>
<feature type="domain" description="CBS" evidence="3">
    <location>
        <begin position="242"/>
        <end position="299"/>
    </location>
</feature>
<dbReference type="SUPFAM" id="SSF54631">
    <property type="entry name" value="CBS-domain pair"/>
    <property type="match status" value="1"/>
</dbReference>
<dbReference type="Pfam" id="PF00571">
    <property type="entry name" value="CBS"/>
    <property type="match status" value="2"/>
</dbReference>
<dbReference type="InterPro" id="IPR058581">
    <property type="entry name" value="TM_HPP"/>
</dbReference>
<dbReference type="OrthoDB" id="9811720at2"/>
<feature type="transmembrane region" description="Helical" evidence="2">
    <location>
        <begin position="20"/>
        <end position="42"/>
    </location>
</feature>
<evidence type="ECO:0000256" key="1">
    <source>
        <dbReference type="PROSITE-ProRule" id="PRU00703"/>
    </source>
</evidence>
<dbReference type="Pfam" id="PF04982">
    <property type="entry name" value="TM_HPP"/>
    <property type="match status" value="1"/>
</dbReference>
<keyword evidence="1" id="KW-0129">CBS domain</keyword>
<dbReference type="RefSeq" id="WP_048674011.1">
    <property type="nucleotide sequence ID" value="NZ_CBTJ020000055.1"/>
</dbReference>
<feature type="transmembrane region" description="Helical" evidence="2">
    <location>
        <begin position="143"/>
        <end position="165"/>
    </location>
</feature>
<dbReference type="PANTHER" id="PTHR33741:SF5">
    <property type="entry name" value="TRANSMEMBRANE PROTEIN DDB_G0269096-RELATED"/>
    <property type="match status" value="1"/>
</dbReference>
<dbReference type="AlphaFoldDB" id="W6M9Q7"/>
<gene>
    <name evidence="4" type="ORF">BN873_470101</name>
</gene>
<keyword evidence="5" id="KW-1185">Reference proteome</keyword>
<evidence type="ECO:0000256" key="2">
    <source>
        <dbReference type="SAM" id="Phobius"/>
    </source>
</evidence>
<dbReference type="SMART" id="SM00116">
    <property type="entry name" value="CBS"/>
    <property type="match status" value="2"/>
</dbReference>
<dbReference type="PROSITE" id="PS51318">
    <property type="entry name" value="TAT"/>
    <property type="match status" value="1"/>
</dbReference>
<keyword evidence="2" id="KW-0812">Transmembrane</keyword>
<sequence>MFALLRRSIPDTPLPSRREALRTAAASGVAVLLTSLLSAWLAPADLGPVLVASMGASAIIMLALPTSPLAQPWPVIGGQLISFAIGITIARWIQWPLLACGFAVLLAALVMMRLHCLHPPGGAAALIPILAHSQGQQLSYNHLLAPMALNVFCLVMLAWGLNYLLGRPYPQRQHSPPANPHGTSDPLPSARTALQDDDVLAVLAEETVMPDIGASDLRRLLARAENTALHRVFGEVRCAALMSREVVTVSPKQWAGEAWRLLRRHKLRTLPVLDSAGQLVGMIALVDFLKRIPFEGLQEDAHAMTVWLSGKQAKKPLVEDVMTSNIQTVRDDQPLLDLVPMLSDLGFHQLPVVDVGGQLVGIITQSDVIAGLYWELTRQVMEKPS</sequence>
<comment type="caution">
    <text evidence="4">The sequence shown here is derived from an EMBL/GenBank/DDBJ whole genome shotgun (WGS) entry which is preliminary data.</text>
</comment>
<dbReference type="EMBL" id="CBTJ020000055">
    <property type="protein sequence ID" value="CDI03359.1"/>
    <property type="molecule type" value="Genomic_DNA"/>
</dbReference>
<dbReference type="InterPro" id="IPR000644">
    <property type="entry name" value="CBS_dom"/>
</dbReference>
<dbReference type="STRING" id="1400863.BN873_470101"/>
<evidence type="ECO:0000313" key="5">
    <source>
        <dbReference type="Proteomes" id="UP000035760"/>
    </source>
</evidence>
<reference evidence="4" key="2">
    <citation type="submission" date="2014-03" db="EMBL/GenBank/DDBJ databases">
        <title>Candidatus Competibacter-lineage genomes retrieved from metagenomes reveal functional metabolic diversity.</title>
        <authorList>
            <person name="McIlroy S.J."/>
            <person name="Albertsen M."/>
            <person name="Andresen E.K."/>
            <person name="Saunders A.M."/>
            <person name="Kristiansen R."/>
            <person name="Stokholm-Bjerregaard M."/>
            <person name="Nielsen K.L."/>
            <person name="Nielsen P.H."/>
        </authorList>
    </citation>
    <scope>NUCLEOTIDE SEQUENCE</scope>
    <source>
        <strain evidence="4">Run_A_D11</strain>
    </source>
</reference>
<feature type="domain" description="CBS" evidence="3">
    <location>
        <begin position="322"/>
        <end position="380"/>
    </location>
</feature>
<organism evidence="4 5">
    <name type="scientific">Candidatus Competibacter denitrificans Run_A_D11</name>
    <dbReference type="NCBI Taxonomy" id="1400863"/>
    <lineage>
        <taxon>Bacteria</taxon>
        <taxon>Pseudomonadati</taxon>
        <taxon>Pseudomonadota</taxon>
        <taxon>Gammaproteobacteria</taxon>
        <taxon>Candidatus Competibacteraceae</taxon>
        <taxon>Candidatus Competibacter</taxon>
    </lineage>
</organism>
<keyword evidence="2" id="KW-0472">Membrane</keyword>
<dbReference type="PANTHER" id="PTHR33741">
    <property type="entry name" value="TRANSMEMBRANE PROTEIN DDB_G0269096-RELATED"/>
    <property type="match status" value="1"/>
</dbReference>
<dbReference type="Proteomes" id="UP000035760">
    <property type="component" value="Unassembled WGS sequence"/>
</dbReference>
<dbReference type="InterPro" id="IPR046342">
    <property type="entry name" value="CBS_dom_sf"/>
</dbReference>
<evidence type="ECO:0000313" key="4">
    <source>
        <dbReference type="EMBL" id="CDI03359.1"/>
    </source>
</evidence>
<feature type="transmembrane region" description="Helical" evidence="2">
    <location>
        <begin position="97"/>
        <end position="114"/>
    </location>
</feature>
<feature type="transmembrane region" description="Helical" evidence="2">
    <location>
        <begin position="73"/>
        <end position="90"/>
    </location>
</feature>
<accession>W6M9Q7</accession>
<dbReference type="InterPro" id="IPR006311">
    <property type="entry name" value="TAT_signal"/>
</dbReference>
<dbReference type="PROSITE" id="PS51371">
    <property type="entry name" value="CBS"/>
    <property type="match status" value="2"/>
</dbReference>
<name>W6M9Q7_9GAMM</name>
<reference evidence="4" key="1">
    <citation type="submission" date="2013-07" db="EMBL/GenBank/DDBJ databases">
        <authorList>
            <person name="McIlroy S."/>
        </authorList>
    </citation>
    <scope>NUCLEOTIDE SEQUENCE [LARGE SCALE GENOMIC DNA]</scope>
    <source>
        <strain evidence="4">Run_A_D11</strain>
    </source>
</reference>
<dbReference type="InterPro" id="IPR007065">
    <property type="entry name" value="HPP"/>
</dbReference>
<evidence type="ECO:0000259" key="3">
    <source>
        <dbReference type="PROSITE" id="PS51371"/>
    </source>
</evidence>
<proteinExistence type="predicted"/>
<feature type="transmembrane region" description="Helical" evidence="2">
    <location>
        <begin position="49"/>
        <end position="67"/>
    </location>
</feature>